<proteinExistence type="predicted"/>
<dbReference type="PANTHER" id="PTHR31988">
    <property type="entry name" value="ESTERASE, PUTATIVE (DUF303)-RELATED"/>
    <property type="match status" value="1"/>
</dbReference>
<protein>
    <submittedName>
        <fullName evidence="3">Sialate O-acetylesterase</fullName>
    </submittedName>
</protein>
<evidence type="ECO:0000313" key="3">
    <source>
        <dbReference type="EMBL" id="MBU3843943.1"/>
    </source>
</evidence>
<evidence type="ECO:0000259" key="2">
    <source>
        <dbReference type="Pfam" id="PF03629"/>
    </source>
</evidence>
<sequence>MHVLVLAGQSNMVGRDATPFAYDENPNILNFTNGRAGSPLNQIEIATDPLRHDKDGVTYGTNAGRPFAETLLPTLPEGDKILLVNRAWGGTDISEWRKGHGPKGYSPDSGYNLPVNPYMTTINDTKAALEAVKAAGKDVSLDGILWIQGESDVDHLTCPTMYAAAVVDVLTNMRQDLGDPDLKIVIGAFYQNYGGEAGQLILATLPKIAQKLGAGLASSVGAEVLADGVHMTTQSHQRLGERMAQEYLKLK</sequence>
<dbReference type="InterPro" id="IPR052940">
    <property type="entry name" value="Carb_Esterase_6"/>
</dbReference>
<keyword evidence="1" id="KW-0378">Hydrolase</keyword>
<dbReference type="InterPro" id="IPR036514">
    <property type="entry name" value="SGNH_hydro_sf"/>
</dbReference>
<accession>A0A948WYM5</accession>
<dbReference type="Gene3D" id="3.40.50.1110">
    <property type="entry name" value="SGNH hydrolase"/>
    <property type="match status" value="1"/>
</dbReference>
<dbReference type="GO" id="GO:0016788">
    <property type="term" value="F:hydrolase activity, acting on ester bonds"/>
    <property type="evidence" value="ECO:0007669"/>
    <property type="project" value="UniProtKB-ARBA"/>
</dbReference>
<dbReference type="PANTHER" id="PTHR31988:SF19">
    <property type="entry name" value="9-O-ACETYL-N-ACETYLNEURAMINIC ACID DEACETYLASE-RELATED"/>
    <property type="match status" value="1"/>
</dbReference>
<comment type="caution">
    <text evidence="3">The sequence shown here is derived from an EMBL/GenBank/DDBJ whole genome shotgun (WGS) entry which is preliminary data.</text>
</comment>
<dbReference type="EMBL" id="JAHLFE010000067">
    <property type="protein sequence ID" value="MBU3843943.1"/>
    <property type="molecule type" value="Genomic_DNA"/>
</dbReference>
<name>A0A948WYM5_9GAMM</name>
<dbReference type="Pfam" id="PF03629">
    <property type="entry name" value="SASA"/>
    <property type="match status" value="1"/>
</dbReference>
<organism evidence="3 4">
    <name type="scientific">Candidatus Anaerobiospirillum pullicola</name>
    <dbReference type="NCBI Taxonomy" id="2838451"/>
    <lineage>
        <taxon>Bacteria</taxon>
        <taxon>Pseudomonadati</taxon>
        <taxon>Pseudomonadota</taxon>
        <taxon>Gammaproteobacteria</taxon>
        <taxon>Aeromonadales</taxon>
        <taxon>Succinivibrionaceae</taxon>
        <taxon>Anaerobiospirillum</taxon>
    </lineage>
</organism>
<reference evidence="3" key="2">
    <citation type="submission" date="2021-04" db="EMBL/GenBank/DDBJ databases">
        <authorList>
            <person name="Gilroy R."/>
        </authorList>
    </citation>
    <scope>NUCLEOTIDE SEQUENCE</scope>
    <source>
        <strain evidence="3">378</strain>
    </source>
</reference>
<reference evidence="3" key="1">
    <citation type="journal article" date="2021" name="PeerJ">
        <title>Extensive microbial diversity within the chicken gut microbiome revealed by metagenomics and culture.</title>
        <authorList>
            <person name="Gilroy R."/>
            <person name="Ravi A."/>
            <person name="Getino M."/>
            <person name="Pursley I."/>
            <person name="Horton D.L."/>
            <person name="Alikhan N.F."/>
            <person name="Baker D."/>
            <person name="Gharbi K."/>
            <person name="Hall N."/>
            <person name="Watson M."/>
            <person name="Adriaenssens E.M."/>
            <person name="Foster-Nyarko E."/>
            <person name="Jarju S."/>
            <person name="Secka A."/>
            <person name="Antonio M."/>
            <person name="Oren A."/>
            <person name="Chaudhuri R.R."/>
            <person name="La Ragione R."/>
            <person name="Hildebrand F."/>
            <person name="Pallen M.J."/>
        </authorList>
    </citation>
    <scope>NUCLEOTIDE SEQUENCE</scope>
    <source>
        <strain evidence="3">378</strain>
    </source>
</reference>
<dbReference type="SUPFAM" id="SSF52266">
    <property type="entry name" value="SGNH hydrolase"/>
    <property type="match status" value="1"/>
</dbReference>
<evidence type="ECO:0000256" key="1">
    <source>
        <dbReference type="ARBA" id="ARBA00022801"/>
    </source>
</evidence>
<dbReference type="Proteomes" id="UP000733611">
    <property type="component" value="Unassembled WGS sequence"/>
</dbReference>
<feature type="domain" description="Sialate O-acetylesterase" evidence="2">
    <location>
        <begin position="2"/>
        <end position="249"/>
    </location>
</feature>
<dbReference type="InterPro" id="IPR005181">
    <property type="entry name" value="SASA"/>
</dbReference>
<evidence type="ECO:0000313" key="4">
    <source>
        <dbReference type="Proteomes" id="UP000733611"/>
    </source>
</evidence>
<gene>
    <name evidence="3" type="ORF">H9847_03610</name>
</gene>
<dbReference type="AlphaFoldDB" id="A0A948WYM5"/>